<keyword evidence="4" id="KW-0723">Serine/threonine-protein kinase</keyword>
<evidence type="ECO:0000313" key="12">
    <source>
        <dbReference type="EMBL" id="CAG1838442.1"/>
    </source>
</evidence>
<evidence type="ECO:0000256" key="8">
    <source>
        <dbReference type="ARBA" id="ARBA00022840"/>
    </source>
</evidence>
<keyword evidence="5" id="KW-0808">Transferase</keyword>
<dbReference type="Gramene" id="Ma05_t14100.1">
    <property type="protein sequence ID" value="Ma05_p14100.1"/>
    <property type="gene ID" value="Ma05_g14100"/>
</dbReference>
<keyword evidence="9" id="KW-0472">Membrane</keyword>
<dbReference type="Proteomes" id="UP000012960">
    <property type="component" value="Unplaced"/>
</dbReference>
<dbReference type="PANTHER" id="PTHR47985:SF63">
    <property type="entry name" value="OS05G0463000 PROTEIN"/>
    <property type="match status" value="1"/>
</dbReference>
<dbReference type="GO" id="GO:0004674">
    <property type="term" value="F:protein serine/threonine kinase activity"/>
    <property type="evidence" value="ECO:0007669"/>
    <property type="project" value="UniProtKB-KW"/>
</dbReference>
<dbReference type="InterPro" id="IPR000719">
    <property type="entry name" value="Prot_kinase_dom"/>
</dbReference>
<dbReference type="GO" id="GO:0005886">
    <property type="term" value="C:plasma membrane"/>
    <property type="evidence" value="ECO:0007669"/>
    <property type="project" value="UniProtKB-SubCell"/>
</dbReference>
<keyword evidence="8" id="KW-0067">ATP-binding</keyword>
<accession>A0A804J493</accession>
<evidence type="ECO:0000256" key="1">
    <source>
        <dbReference type="ARBA" id="ARBA00004193"/>
    </source>
</evidence>
<keyword evidence="7" id="KW-0418">Kinase</keyword>
<dbReference type="CDD" id="cd14066">
    <property type="entry name" value="STKc_IRAK"/>
    <property type="match status" value="1"/>
</dbReference>
<evidence type="ECO:0000256" key="9">
    <source>
        <dbReference type="ARBA" id="ARBA00023136"/>
    </source>
</evidence>
<reference evidence="12" key="1">
    <citation type="submission" date="2021-03" db="EMBL/GenBank/DDBJ databases">
        <authorList>
            <consortium name="Genoscope - CEA"/>
            <person name="William W."/>
        </authorList>
    </citation>
    <scope>NUCLEOTIDE SEQUENCE</scope>
    <source>
        <strain evidence="12">Doubled-haploid Pahang</strain>
    </source>
</reference>
<dbReference type="GO" id="GO:0090404">
    <property type="term" value="C:pollen tube tip"/>
    <property type="evidence" value="ECO:0007669"/>
    <property type="project" value="UniProtKB-ARBA"/>
</dbReference>
<dbReference type="EnsemblPlants" id="Ma05_t14100.1">
    <property type="protein sequence ID" value="Ma05_p14100.1"/>
    <property type="gene ID" value="Ma05_g14100"/>
</dbReference>
<dbReference type="InParanoid" id="A0A804J493"/>
<protein>
    <submittedName>
        <fullName evidence="12">(wild Malaysian banana) hypothetical protein</fullName>
    </submittedName>
</protein>
<dbReference type="Gene3D" id="3.30.200.20">
    <property type="entry name" value="Phosphorylase Kinase, domain 1"/>
    <property type="match status" value="1"/>
</dbReference>
<reference evidence="13" key="2">
    <citation type="submission" date="2021-05" db="UniProtKB">
        <authorList>
            <consortium name="EnsemblPlants"/>
        </authorList>
    </citation>
    <scope>IDENTIFICATION</scope>
    <source>
        <strain evidence="13">subsp. malaccensis</strain>
    </source>
</reference>
<dbReference type="Pfam" id="PF00069">
    <property type="entry name" value="Pkinase"/>
    <property type="match status" value="1"/>
</dbReference>
<evidence type="ECO:0000256" key="2">
    <source>
        <dbReference type="ARBA" id="ARBA00008684"/>
    </source>
</evidence>
<organism evidence="13 14">
    <name type="scientific">Musa acuminata subsp. malaccensis</name>
    <name type="common">Wild banana</name>
    <name type="synonym">Musa malaccensis</name>
    <dbReference type="NCBI Taxonomy" id="214687"/>
    <lineage>
        <taxon>Eukaryota</taxon>
        <taxon>Viridiplantae</taxon>
        <taxon>Streptophyta</taxon>
        <taxon>Embryophyta</taxon>
        <taxon>Tracheophyta</taxon>
        <taxon>Spermatophyta</taxon>
        <taxon>Magnoliopsida</taxon>
        <taxon>Liliopsida</taxon>
        <taxon>Zingiberales</taxon>
        <taxon>Musaceae</taxon>
        <taxon>Musa</taxon>
    </lineage>
</organism>
<name>A0A804J493_MUSAM</name>
<dbReference type="PANTHER" id="PTHR47985">
    <property type="entry name" value="OS07G0668900 PROTEIN"/>
    <property type="match status" value="1"/>
</dbReference>
<evidence type="ECO:0000256" key="5">
    <source>
        <dbReference type="ARBA" id="ARBA00022679"/>
    </source>
</evidence>
<comment type="subcellular location">
    <subcellularLocation>
        <location evidence="1">Cell membrane</location>
        <topology evidence="1">Lipid-anchor</topology>
    </subcellularLocation>
</comment>
<dbReference type="InterPro" id="IPR011009">
    <property type="entry name" value="Kinase-like_dom_sf"/>
</dbReference>
<evidence type="ECO:0000256" key="7">
    <source>
        <dbReference type="ARBA" id="ARBA00022777"/>
    </source>
</evidence>
<dbReference type="SUPFAM" id="SSF56112">
    <property type="entry name" value="Protein kinase-like (PK-like)"/>
    <property type="match status" value="1"/>
</dbReference>
<feature type="region of interest" description="Disordered" evidence="10">
    <location>
        <begin position="28"/>
        <end position="47"/>
    </location>
</feature>
<evidence type="ECO:0000313" key="14">
    <source>
        <dbReference type="Proteomes" id="UP000012960"/>
    </source>
</evidence>
<dbReference type="FunFam" id="1.10.510.10:FF:000032">
    <property type="entry name" value="Serine/threonine-protein kinase PBS1"/>
    <property type="match status" value="1"/>
</dbReference>
<proteinExistence type="inferred from homology"/>
<dbReference type="Gene3D" id="1.10.510.10">
    <property type="entry name" value="Transferase(Phosphotransferase) domain 1"/>
    <property type="match status" value="1"/>
</dbReference>
<evidence type="ECO:0000256" key="3">
    <source>
        <dbReference type="ARBA" id="ARBA00022475"/>
    </source>
</evidence>
<feature type="region of interest" description="Disordered" evidence="10">
    <location>
        <begin position="344"/>
        <end position="364"/>
    </location>
</feature>
<feature type="domain" description="Protein kinase" evidence="11">
    <location>
        <begin position="71"/>
        <end position="339"/>
    </location>
</feature>
<comment type="similarity">
    <text evidence="2">Belongs to the protein kinase superfamily. Ser/Thr protein kinase family.</text>
</comment>
<dbReference type="GO" id="GO:0004672">
    <property type="term" value="F:protein kinase activity"/>
    <property type="evidence" value="ECO:0000318"/>
    <property type="project" value="GO_Central"/>
</dbReference>
<keyword evidence="14" id="KW-1185">Reference proteome</keyword>
<dbReference type="PROSITE" id="PS50011">
    <property type="entry name" value="PROTEIN_KINASE_DOM"/>
    <property type="match status" value="1"/>
</dbReference>
<evidence type="ECO:0000259" key="11">
    <source>
        <dbReference type="PROSITE" id="PS50011"/>
    </source>
</evidence>
<dbReference type="AlphaFoldDB" id="A0A804J493"/>
<gene>
    <name evidence="12" type="ORF">GSMUA_266190.1</name>
</gene>
<evidence type="ECO:0000256" key="4">
    <source>
        <dbReference type="ARBA" id="ARBA00022527"/>
    </source>
</evidence>
<dbReference type="GO" id="GO:0005524">
    <property type="term" value="F:ATP binding"/>
    <property type="evidence" value="ECO:0007669"/>
    <property type="project" value="UniProtKB-KW"/>
</dbReference>
<dbReference type="EMBL" id="HG996470">
    <property type="protein sequence ID" value="CAG1838442.1"/>
    <property type="molecule type" value="Genomic_DNA"/>
</dbReference>
<evidence type="ECO:0000256" key="6">
    <source>
        <dbReference type="ARBA" id="ARBA00022741"/>
    </source>
</evidence>
<dbReference type="GO" id="GO:0010183">
    <property type="term" value="P:pollen tube guidance"/>
    <property type="evidence" value="ECO:0007669"/>
    <property type="project" value="UniProtKB-ARBA"/>
</dbReference>
<evidence type="ECO:0000256" key="10">
    <source>
        <dbReference type="SAM" id="MobiDB-lite"/>
    </source>
</evidence>
<sequence length="364" mass="40100">MSCFPCFSRKSAAEEDLSPVARVVKDNELTEKPGHPTQKASVEEAQQDAGNGSIAAQTFTFRELASATKNFRPEFLLGEEGFGRVYKGCLENNGQTVAVKQLDRNGYQGQDFLAEVKALSLLQHQNLIKLIGYCADGDQRLLVYEYMPTGSLEDHLHGTSADQKPISWYTRMKIAYGTAQGLEFLHEKADPPVIYRELKPSTILLDEDFNPKLSDIGLAKGDKVHVSSMVMDTNGYSSPEYTRTGQLTLKSDVYSFGVVMLELITGKSVMDTNEPNLVAWAMPMFRDQKRFPELVDPLLQGEYPSKGLSQAVAVAAMCLQEEASVRPLMADVVMTLSFLTTESAGPQVDSAPAPNSPPPEERMD</sequence>
<evidence type="ECO:0000313" key="13">
    <source>
        <dbReference type="EnsemblPlants" id="Ma05_p14100.1"/>
    </source>
</evidence>
<keyword evidence="6" id="KW-0547">Nucleotide-binding</keyword>
<keyword evidence="3" id="KW-1003">Cell membrane</keyword>
<dbReference type="FunFam" id="3.30.200.20:FF:000266">
    <property type="entry name" value="probable serine/threonine-protein kinase RLCKVII"/>
    <property type="match status" value="1"/>
</dbReference>
<dbReference type="OrthoDB" id="4062651at2759"/>